<sequence length="341" mass="40287">MGELKSHNFMYVQQTKYLKIKPDQFIELLNGRKSITNWAFIKHDKDDGVEEHYHVILHYKYAARLSTVSHLFNDDPERIQIWDDRWNNACGYLVHATSNSINDGKHSYDVSEVTANFDFDEKMKEIQSRVSGSKNIEKVITQYGNYEISREELELKLGDAELAKNHVWISRIDDLHAKREHENFLKEFKGRAQETLWLWGEAGVGKSRYADFLTKGKKTAKLGSSRDYFQDYKGENYVILNDLRPNEFSYADLLRLTDPYQHDKAAPRRYHDLKLNLKTLIITSPYSPEDFYEYCKVDNYQIDTFEQLKRRLHVIHVTDDLMKQVMPNDFREDDFSDLIGF</sequence>
<dbReference type="Gene3D" id="3.40.50.300">
    <property type="entry name" value="P-loop containing nucleotide triphosphate hydrolases"/>
    <property type="match status" value="1"/>
</dbReference>
<dbReference type="GO" id="GO:0003723">
    <property type="term" value="F:RNA binding"/>
    <property type="evidence" value="ECO:0007669"/>
    <property type="project" value="InterPro"/>
</dbReference>
<accession>A0A9X3W509</accession>
<dbReference type="AlphaFoldDB" id="A0A9X3W509"/>
<evidence type="ECO:0000259" key="1">
    <source>
        <dbReference type="Pfam" id="PF00910"/>
    </source>
</evidence>
<dbReference type="GO" id="GO:0003677">
    <property type="term" value="F:DNA binding"/>
    <property type="evidence" value="ECO:0007669"/>
    <property type="project" value="InterPro"/>
</dbReference>
<dbReference type="Pfam" id="PF01719">
    <property type="entry name" value="Rep_OBD"/>
    <property type="match status" value="1"/>
</dbReference>
<reference evidence="3" key="2">
    <citation type="submission" date="2022-10" db="EMBL/GenBank/DDBJ databases">
        <authorList>
            <person name="Kostovova I."/>
            <person name="Moravkova M."/>
            <person name="Pechar R."/>
        </authorList>
    </citation>
    <scope>NUCLEOTIDE SEQUENCE</scope>
    <source>
        <strain evidence="3">M490A</strain>
    </source>
</reference>
<dbReference type="InterPro" id="IPR000605">
    <property type="entry name" value="Helicase_SF3_ssDNA/RNA_vir"/>
</dbReference>
<dbReference type="GO" id="GO:0006260">
    <property type="term" value="P:DNA replication"/>
    <property type="evidence" value="ECO:0007669"/>
    <property type="project" value="InterPro"/>
</dbReference>
<dbReference type="EMBL" id="JAOTGY010000002">
    <property type="protein sequence ID" value="MDB6257312.1"/>
    <property type="molecule type" value="Genomic_DNA"/>
</dbReference>
<comment type="caution">
    <text evidence="3">The sequence shown here is derived from an EMBL/GenBank/DDBJ whole genome shotgun (WGS) entry which is preliminary data.</text>
</comment>
<feature type="domain" description="Plasmid replication protein origin binding" evidence="2">
    <location>
        <begin position="4"/>
        <end position="120"/>
    </location>
</feature>
<dbReference type="GO" id="GO:0005727">
    <property type="term" value="C:extrachromosomal circular DNA"/>
    <property type="evidence" value="ECO:0007669"/>
    <property type="project" value="InterPro"/>
</dbReference>
<dbReference type="Proteomes" id="UP001141981">
    <property type="component" value="Unassembled WGS sequence"/>
</dbReference>
<evidence type="ECO:0000313" key="4">
    <source>
        <dbReference type="Proteomes" id="UP001141981"/>
    </source>
</evidence>
<dbReference type="GO" id="GO:0003916">
    <property type="term" value="F:DNA topoisomerase activity"/>
    <property type="evidence" value="ECO:0007669"/>
    <property type="project" value="InterPro"/>
</dbReference>
<proteinExistence type="predicted"/>
<dbReference type="GO" id="GO:0003724">
    <property type="term" value="F:RNA helicase activity"/>
    <property type="evidence" value="ECO:0007669"/>
    <property type="project" value="InterPro"/>
</dbReference>
<dbReference type="InterPro" id="IPR027417">
    <property type="entry name" value="P-loop_NTPase"/>
</dbReference>
<dbReference type="RefSeq" id="WP_271864442.1">
    <property type="nucleotide sequence ID" value="NZ_JAOTGR010000006.1"/>
</dbReference>
<organism evidence="3 4">
    <name type="scientific">Lactobacillus amylovorus</name>
    <dbReference type="NCBI Taxonomy" id="1604"/>
    <lineage>
        <taxon>Bacteria</taxon>
        <taxon>Bacillati</taxon>
        <taxon>Bacillota</taxon>
        <taxon>Bacilli</taxon>
        <taxon>Lactobacillales</taxon>
        <taxon>Lactobacillaceae</taxon>
        <taxon>Lactobacillus</taxon>
    </lineage>
</organism>
<dbReference type="Gene3D" id="3.40.1310.30">
    <property type="match status" value="1"/>
</dbReference>
<name>A0A9X3W509_LACAM</name>
<gene>
    <name evidence="3" type="ORF">ODU72_01240</name>
</gene>
<feature type="domain" description="Helicase superfamily 3 single-stranded DNA/RNA virus" evidence="1">
    <location>
        <begin position="196"/>
        <end position="256"/>
    </location>
</feature>
<evidence type="ECO:0000313" key="3">
    <source>
        <dbReference type="EMBL" id="MDB6257312.1"/>
    </source>
</evidence>
<protein>
    <submittedName>
        <fullName evidence="3">Rep family protein</fullName>
    </submittedName>
</protein>
<evidence type="ECO:0000259" key="2">
    <source>
        <dbReference type="Pfam" id="PF01719"/>
    </source>
</evidence>
<reference evidence="3" key="1">
    <citation type="journal article" date="2022" name="Microorganisms">
        <title>Antibiotic Susceptibility, Resistance Gene Determinants and Corresponding Genomic Regions in Lactobacillus amylovorus Isolates Derived from Wild Boars and Domestic Pigs.</title>
        <authorList>
            <person name="Moravkova M."/>
            <person name="Kostovova I."/>
            <person name="Kavanova K."/>
            <person name="Pechar R."/>
            <person name="Stanek S."/>
            <person name="Brychta A."/>
            <person name="Zeman M."/>
            <person name="Kubasova T."/>
        </authorList>
    </citation>
    <scope>NUCLEOTIDE SEQUENCE</scope>
    <source>
        <strain evidence="3">M490A</strain>
    </source>
</reference>
<dbReference type="Pfam" id="PF00910">
    <property type="entry name" value="RNA_helicase"/>
    <property type="match status" value="1"/>
</dbReference>
<dbReference type="InterPro" id="IPR002631">
    <property type="entry name" value="Plasmid_rep_OBD"/>
</dbReference>